<accession>K3ZBR3</accession>
<protein>
    <submittedName>
        <fullName evidence="1">Uncharacterized protein</fullName>
    </submittedName>
</protein>
<dbReference type="AlphaFoldDB" id="K3ZBR3"/>
<dbReference type="EMBL" id="AGNK02001696">
    <property type="status" value="NOT_ANNOTATED_CDS"/>
    <property type="molecule type" value="Genomic_DNA"/>
</dbReference>
<reference evidence="2" key="1">
    <citation type="journal article" date="2012" name="Nat. Biotechnol.">
        <title>Reference genome sequence of the model plant Setaria.</title>
        <authorList>
            <person name="Bennetzen J.L."/>
            <person name="Schmutz J."/>
            <person name="Wang H."/>
            <person name="Percifield R."/>
            <person name="Hawkins J."/>
            <person name="Pontaroli A.C."/>
            <person name="Estep M."/>
            <person name="Feng L."/>
            <person name="Vaughn J.N."/>
            <person name="Grimwood J."/>
            <person name="Jenkins J."/>
            <person name="Barry K."/>
            <person name="Lindquist E."/>
            <person name="Hellsten U."/>
            <person name="Deshpande S."/>
            <person name="Wang X."/>
            <person name="Wu X."/>
            <person name="Mitros T."/>
            <person name="Triplett J."/>
            <person name="Yang X."/>
            <person name="Ye C.Y."/>
            <person name="Mauro-Herrera M."/>
            <person name="Wang L."/>
            <person name="Li P."/>
            <person name="Sharma M."/>
            <person name="Sharma R."/>
            <person name="Ronald P.C."/>
            <person name="Panaud O."/>
            <person name="Kellogg E.A."/>
            <person name="Brutnell T.P."/>
            <person name="Doust A.N."/>
            <person name="Tuskan G.A."/>
            <person name="Rokhsar D."/>
            <person name="Devos K.M."/>
        </authorList>
    </citation>
    <scope>NUCLEOTIDE SEQUENCE [LARGE SCALE GENOMIC DNA]</scope>
    <source>
        <strain evidence="2">cv. Yugu1</strain>
    </source>
</reference>
<dbReference type="Gramene" id="KQL15377">
    <property type="protein sequence ID" value="KQL15377"/>
    <property type="gene ID" value="SETIT_023984mg"/>
</dbReference>
<dbReference type="Proteomes" id="UP000004995">
    <property type="component" value="Unassembled WGS sequence"/>
</dbReference>
<evidence type="ECO:0000313" key="1">
    <source>
        <dbReference type="EnsemblPlants" id="KQL15377"/>
    </source>
</evidence>
<keyword evidence="2" id="KW-1185">Reference proteome</keyword>
<reference evidence="1" key="2">
    <citation type="submission" date="2018-08" db="UniProtKB">
        <authorList>
            <consortium name="EnsemblPlants"/>
        </authorList>
    </citation>
    <scope>IDENTIFICATION</scope>
    <source>
        <strain evidence="1">Yugu1</strain>
    </source>
</reference>
<dbReference type="EnsemblPlants" id="KQL15377">
    <property type="protein sequence ID" value="KQL15377"/>
    <property type="gene ID" value="SETIT_023984mg"/>
</dbReference>
<organism evidence="1 2">
    <name type="scientific">Setaria italica</name>
    <name type="common">Foxtail millet</name>
    <name type="synonym">Panicum italicum</name>
    <dbReference type="NCBI Taxonomy" id="4555"/>
    <lineage>
        <taxon>Eukaryota</taxon>
        <taxon>Viridiplantae</taxon>
        <taxon>Streptophyta</taxon>
        <taxon>Embryophyta</taxon>
        <taxon>Tracheophyta</taxon>
        <taxon>Spermatophyta</taxon>
        <taxon>Magnoliopsida</taxon>
        <taxon>Liliopsida</taxon>
        <taxon>Poales</taxon>
        <taxon>Poaceae</taxon>
        <taxon>PACMAD clade</taxon>
        <taxon>Panicoideae</taxon>
        <taxon>Panicodae</taxon>
        <taxon>Paniceae</taxon>
        <taxon>Cenchrinae</taxon>
        <taxon>Setaria</taxon>
    </lineage>
</organism>
<dbReference type="HOGENOM" id="CLU_3035966_0_0_1"/>
<proteinExistence type="predicted"/>
<name>K3ZBR3_SETIT</name>
<sequence>MNMSIKHFQSFEQINKATQYHFYMINSIKFCSQIQVIILGSLPKSHCLSLDLILV</sequence>
<dbReference type="InParanoid" id="K3ZBR3"/>
<evidence type="ECO:0000313" key="2">
    <source>
        <dbReference type="Proteomes" id="UP000004995"/>
    </source>
</evidence>